<dbReference type="Gene3D" id="3.30.365.10">
    <property type="entry name" value="Aldehyde oxidase/xanthine dehydrogenase, molybdopterin binding domain"/>
    <property type="match status" value="4"/>
</dbReference>
<dbReference type="PANTHER" id="PTHR11908">
    <property type="entry name" value="XANTHINE DEHYDROGENASE"/>
    <property type="match status" value="1"/>
</dbReference>
<dbReference type="Pfam" id="PF02738">
    <property type="entry name" value="MoCoBD_1"/>
    <property type="match status" value="1"/>
</dbReference>
<gene>
    <name evidence="2" type="ORF">ABB28_03200</name>
</gene>
<dbReference type="PANTHER" id="PTHR11908:SF123">
    <property type="entry name" value="ALDEHYDE OXIDOREDUCTASE MOLYBDENUM-BINDING SUBUNIT PAOC"/>
    <property type="match status" value="1"/>
</dbReference>
<sequence>MKFDQPAGENPIDRQTVVGQPVDRIDGPLKTAGQARYAYEQHDVAAGQLYGVIVGAAIGHGRLLDINTEGARSAPGVVAVLTARNAGSLGKGEFYAATALVSDAVSHYHQAVAVVVASTFEQARAAAHLVHPRYERVRGAFDLSSAVFPEEPPANSPDVHIGDFDAAFAASAVTVDETYQTPDQSHAMMEPHATVATWNDGKLTIWTAIQIVSWGMRDLSKIFGIPQSDIRIISPYIGGGFGGKASVLSDAVLAAAASRLCGRPVKITLERNLMFNNTSHRPATRQRVRIGADRMGRLQAIGHETWSGNLVGGPAERSTIPTASLYAGANRLLRTRLARLDLPEGNAMRAPGEAPGLMAFEVAMDELAEKLQLDPLELRLRNDTDVDPSLGKPFSTRRFADCLRIGAERFGWHRRARVPGSVRDGDELVGLGLASAIRGNNVTNSAVRVRLQASGRLIVETDMTDIGTGSYTIIGQTAAEMLGLPLERVDVRLGDSTFPRASGSLGQRGANSSTSGAFAACQKLREMLCAAAGADPADCGFQGGDLLQEGRRTPLQQLVVGRELVAEDGIDFDTARGGLAHQTFGAHFCEVRVNRFTGELRVTRMLAVCAAGRILNPKTARSQVIGAMTMGLGGALMESLAVDRRLGYFVNHDLASYEVPVHADIVDQQVIFIDELDPHSSPMKAKGVSELGISGVAAAVANAVYNATGARVRSYPITIEKIYPHLPA</sequence>
<dbReference type="InterPro" id="IPR036856">
    <property type="entry name" value="Ald_Oxase/Xan_DH_a/b_sf"/>
</dbReference>
<dbReference type="EMBL" id="LDJK01000008">
    <property type="protein sequence ID" value="KRG76460.1"/>
    <property type="molecule type" value="Genomic_DNA"/>
</dbReference>
<dbReference type="GO" id="GO:0005506">
    <property type="term" value="F:iron ion binding"/>
    <property type="evidence" value="ECO:0007669"/>
    <property type="project" value="InterPro"/>
</dbReference>
<dbReference type="SUPFAM" id="SSF56003">
    <property type="entry name" value="Molybdenum cofactor-binding domain"/>
    <property type="match status" value="1"/>
</dbReference>
<evidence type="ECO:0000259" key="1">
    <source>
        <dbReference type="SMART" id="SM01008"/>
    </source>
</evidence>
<evidence type="ECO:0000313" key="3">
    <source>
        <dbReference type="Proteomes" id="UP000051386"/>
    </source>
</evidence>
<dbReference type="SMART" id="SM01008">
    <property type="entry name" value="Ald_Xan_dh_C"/>
    <property type="match status" value="1"/>
</dbReference>
<dbReference type="InterPro" id="IPR008274">
    <property type="entry name" value="AldOxase/xan_DH_MoCoBD1"/>
</dbReference>
<dbReference type="RefSeq" id="WP_057507230.1">
    <property type="nucleotide sequence ID" value="NZ_LDJK01000008.1"/>
</dbReference>
<dbReference type="Gene3D" id="3.90.1170.50">
    <property type="entry name" value="Aldehyde oxidase/xanthine dehydrogenase, a/b hammerhead"/>
    <property type="match status" value="1"/>
</dbReference>
<accession>A0A0R0D2Y1</accession>
<dbReference type="GO" id="GO:0016491">
    <property type="term" value="F:oxidoreductase activity"/>
    <property type="evidence" value="ECO:0007669"/>
    <property type="project" value="InterPro"/>
</dbReference>
<dbReference type="PATRIC" id="fig|517011.3.peg.3167"/>
<dbReference type="SUPFAM" id="SSF54665">
    <property type="entry name" value="CO dehydrogenase molybdoprotein N-domain-like"/>
    <property type="match status" value="1"/>
</dbReference>
<dbReference type="InterPro" id="IPR046867">
    <property type="entry name" value="AldOxase/xan_DH_MoCoBD2"/>
</dbReference>
<name>A0A0R0D2Y1_9GAMM</name>
<dbReference type="AlphaFoldDB" id="A0A0R0D2Y1"/>
<comment type="caution">
    <text evidence="2">The sequence shown here is derived from an EMBL/GenBank/DDBJ whole genome shotgun (WGS) entry which is preliminary data.</text>
</comment>
<proteinExistence type="predicted"/>
<dbReference type="InterPro" id="IPR000674">
    <property type="entry name" value="Ald_Oxase/Xan_DH_a/b"/>
</dbReference>
<organism evidence="2 3">
    <name type="scientific">Stenotrophomonas chelatiphaga</name>
    <dbReference type="NCBI Taxonomy" id="517011"/>
    <lineage>
        <taxon>Bacteria</taxon>
        <taxon>Pseudomonadati</taxon>
        <taxon>Pseudomonadota</taxon>
        <taxon>Gammaproteobacteria</taxon>
        <taxon>Lysobacterales</taxon>
        <taxon>Lysobacteraceae</taxon>
        <taxon>Stenotrophomonas</taxon>
    </lineage>
</organism>
<protein>
    <submittedName>
        <fullName evidence="2">Xanthine dehydrogenase</fullName>
    </submittedName>
</protein>
<feature type="domain" description="Aldehyde oxidase/xanthine dehydrogenase a/b hammerhead" evidence="1">
    <location>
        <begin position="32"/>
        <end position="138"/>
    </location>
</feature>
<dbReference type="InterPro" id="IPR016208">
    <property type="entry name" value="Ald_Oxase/xanthine_DH-like"/>
</dbReference>
<evidence type="ECO:0000313" key="2">
    <source>
        <dbReference type="EMBL" id="KRG76460.1"/>
    </source>
</evidence>
<dbReference type="InterPro" id="IPR037165">
    <property type="entry name" value="AldOxase/xan_DH_Mopterin-bd_sf"/>
</dbReference>
<reference evidence="2 3" key="1">
    <citation type="submission" date="2015-05" db="EMBL/GenBank/DDBJ databases">
        <title>Genome sequencing and analysis of members of genus Stenotrophomonas.</title>
        <authorList>
            <person name="Patil P.P."/>
            <person name="Midha S."/>
            <person name="Patil P.B."/>
        </authorList>
    </citation>
    <scope>NUCLEOTIDE SEQUENCE [LARGE SCALE GENOMIC DNA]</scope>
    <source>
        <strain evidence="2 3">DSM 21508</strain>
    </source>
</reference>
<dbReference type="Pfam" id="PF20256">
    <property type="entry name" value="MoCoBD_2"/>
    <property type="match status" value="1"/>
</dbReference>
<dbReference type="Proteomes" id="UP000051386">
    <property type="component" value="Unassembled WGS sequence"/>
</dbReference>
<keyword evidence="3" id="KW-1185">Reference proteome</keyword>
<dbReference type="Pfam" id="PF01315">
    <property type="entry name" value="Ald_Xan_dh_C"/>
    <property type="match status" value="1"/>
</dbReference>